<protein>
    <recommendedName>
        <fullName evidence="5">tRNA (carboxymethyluridine(34)-5-O)-methyltransferase</fullName>
        <ecNumber evidence="5">2.1.1.229</ecNumber>
    </recommendedName>
    <alternativeName>
        <fullName evidence="18">Alkylated DNA repair protein alkB homolog 8</fullName>
    </alternativeName>
    <alternativeName>
        <fullName evidence="19">S-adenosyl-L-methionine-dependent tRNA methyltransferase ALKBH8</fullName>
    </alternativeName>
</protein>
<evidence type="ECO:0000256" key="1">
    <source>
        <dbReference type="ARBA" id="ARBA00001954"/>
    </source>
</evidence>
<comment type="function">
    <text evidence="17">Catalyzes the methylation of 5-carboxymethyl uridine to 5-methylcarboxymethyl uridine at the wobble position of the anticodon loop in tRNA via its methyltransferase domain. Catalyzes the last step in the formation of 5-methylcarboxymethyl uridine at the wobble position of the anticodon loop in target tRNA. Has a preference for tRNA(Arg) and tRNA(Glu), and does not bind tRNA(Lys). Binds tRNA and catalyzes the iron and alpha-ketoglutarate dependent hydroxylation of 5-methylcarboxymethyl uridine at the wobble position of the anticodon loop in tRNA via its dioxygenase domain, giving rise to 5-(S)-methoxycarbonylhydroxymethyluridine; has a preference for tRNA(Gly). Required for normal survival after DNA damage. May inhibit apoptosis and promote cell survival and angiogenesis.</text>
</comment>
<keyword evidence="11" id="KW-0862">Zinc</keyword>
<evidence type="ECO:0000313" key="24">
    <source>
        <dbReference type="Proteomes" id="UP001652741"/>
    </source>
</evidence>
<comment type="subcellular location">
    <subcellularLocation>
        <location evidence="3">Cytoplasm</location>
    </subcellularLocation>
    <subcellularLocation>
        <location evidence="2">Nucleus</location>
    </subcellularLocation>
</comment>
<dbReference type="InterPro" id="IPR034256">
    <property type="entry name" value="ALKBH8_RRM"/>
</dbReference>
<dbReference type="InterPro" id="IPR013216">
    <property type="entry name" value="Methyltransf_11"/>
</dbReference>
<feature type="region of interest" description="Disordered" evidence="21">
    <location>
        <begin position="525"/>
        <end position="569"/>
    </location>
</feature>
<comment type="similarity">
    <text evidence="4">Belongs to the alkB family.</text>
</comment>
<dbReference type="InterPro" id="IPR035979">
    <property type="entry name" value="RBD_domain_sf"/>
</dbReference>
<keyword evidence="13" id="KW-0408">Iron</keyword>
<dbReference type="PROSITE" id="PS51471">
    <property type="entry name" value="FE2OG_OXY"/>
    <property type="match status" value="1"/>
</dbReference>
<dbReference type="Gene3D" id="3.40.50.150">
    <property type="entry name" value="Vaccinia Virus protein VP39"/>
    <property type="match status" value="2"/>
</dbReference>
<dbReference type="InterPro" id="IPR012677">
    <property type="entry name" value="Nucleotide-bd_a/b_plait_sf"/>
</dbReference>
<dbReference type="InterPro" id="IPR027450">
    <property type="entry name" value="AlkB-like"/>
</dbReference>
<evidence type="ECO:0000256" key="16">
    <source>
        <dbReference type="ARBA" id="ARBA00034996"/>
    </source>
</evidence>
<dbReference type="RefSeq" id="XP_014070646.2">
    <property type="nucleotide sequence ID" value="XM_014215171.2"/>
</dbReference>
<gene>
    <name evidence="25" type="primary">alkbh8</name>
    <name evidence="25" type="synonym">k1456</name>
</gene>
<dbReference type="PANTHER" id="PTHR13069:SF21">
    <property type="entry name" value="ALKYLATED DNA REPAIR PROTEIN ALKB HOMOLOG 8"/>
    <property type="match status" value="1"/>
</dbReference>
<dbReference type="GO" id="GO:0106335">
    <property type="term" value="F:tRNA (5-carboxymethyluridine(34)-5-O)-methyltransferase activity"/>
    <property type="evidence" value="ECO:0007669"/>
    <property type="project" value="UniProtKB-EC"/>
</dbReference>
<dbReference type="Pfam" id="PF00076">
    <property type="entry name" value="RRM_1"/>
    <property type="match status" value="1"/>
</dbReference>
<dbReference type="Gene3D" id="3.30.70.330">
    <property type="match status" value="1"/>
</dbReference>
<dbReference type="PaxDb" id="8030-ENSSSAP00000043896"/>
<evidence type="ECO:0000256" key="11">
    <source>
        <dbReference type="ARBA" id="ARBA00022833"/>
    </source>
</evidence>
<evidence type="ECO:0000259" key="23">
    <source>
        <dbReference type="PROSITE" id="PS51471"/>
    </source>
</evidence>
<dbReference type="GO" id="GO:0005737">
    <property type="term" value="C:cytoplasm"/>
    <property type="evidence" value="ECO:0007669"/>
    <property type="project" value="UniProtKB-SubCell"/>
</dbReference>
<reference evidence="25" key="1">
    <citation type="submission" date="2025-08" db="UniProtKB">
        <authorList>
            <consortium name="RefSeq"/>
        </authorList>
    </citation>
    <scope>IDENTIFICATION</scope>
</reference>
<dbReference type="Pfam" id="PF08241">
    <property type="entry name" value="Methyltransf_11"/>
    <property type="match status" value="1"/>
</dbReference>
<proteinExistence type="inferred from homology"/>
<organism evidence="24 25">
    <name type="scientific">Salmo salar</name>
    <name type="common">Atlantic salmon</name>
    <dbReference type="NCBI Taxonomy" id="8030"/>
    <lineage>
        <taxon>Eukaryota</taxon>
        <taxon>Metazoa</taxon>
        <taxon>Chordata</taxon>
        <taxon>Craniata</taxon>
        <taxon>Vertebrata</taxon>
        <taxon>Euteleostomi</taxon>
        <taxon>Actinopterygii</taxon>
        <taxon>Neopterygii</taxon>
        <taxon>Teleostei</taxon>
        <taxon>Protacanthopterygii</taxon>
        <taxon>Salmoniformes</taxon>
        <taxon>Salmonidae</taxon>
        <taxon>Salmoninae</taxon>
        <taxon>Salmo</taxon>
    </lineage>
</organism>
<evidence type="ECO:0000256" key="2">
    <source>
        <dbReference type="ARBA" id="ARBA00004123"/>
    </source>
</evidence>
<dbReference type="GO" id="GO:0005634">
    <property type="term" value="C:nucleus"/>
    <property type="evidence" value="ECO:0007669"/>
    <property type="project" value="UniProtKB-SubCell"/>
</dbReference>
<keyword evidence="24" id="KW-1185">Reference proteome</keyword>
<name>A0A1S3T225_SALSA</name>
<dbReference type="GO" id="GO:0000049">
    <property type="term" value="F:tRNA binding"/>
    <property type="evidence" value="ECO:0007669"/>
    <property type="project" value="TreeGrafter"/>
</dbReference>
<evidence type="ECO:0000256" key="7">
    <source>
        <dbReference type="ARBA" id="ARBA00022603"/>
    </source>
</evidence>
<dbReference type="InterPro" id="IPR005123">
    <property type="entry name" value="Oxoglu/Fe-dep_dioxygenase_dom"/>
</dbReference>
<keyword evidence="6" id="KW-0963">Cytoplasm</keyword>
<accession>A0A1S3T225</accession>
<evidence type="ECO:0000256" key="19">
    <source>
        <dbReference type="ARBA" id="ARBA00049802"/>
    </source>
</evidence>
<dbReference type="CTD" id="91801"/>
<evidence type="ECO:0000256" key="13">
    <source>
        <dbReference type="ARBA" id="ARBA00023004"/>
    </source>
</evidence>
<evidence type="ECO:0000256" key="10">
    <source>
        <dbReference type="ARBA" id="ARBA00022723"/>
    </source>
</evidence>
<evidence type="ECO:0000256" key="5">
    <source>
        <dbReference type="ARBA" id="ARBA00012808"/>
    </source>
</evidence>
<feature type="domain" description="RRM" evidence="22">
    <location>
        <begin position="45"/>
        <end position="120"/>
    </location>
</feature>
<dbReference type="Pfam" id="PF13532">
    <property type="entry name" value="2OG-FeII_Oxy_2"/>
    <property type="match status" value="1"/>
</dbReference>
<dbReference type="InterPro" id="IPR000504">
    <property type="entry name" value="RRM_dom"/>
</dbReference>
<dbReference type="STRING" id="8030.ENSSSAP00000043896"/>
<feature type="compositionally biased region" description="Polar residues" evidence="21">
    <location>
        <begin position="543"/>
        <end position="569"/>
    </location>
</feature>
<dbReference type="SUPFAM" id="SSF54928">
    <property type="entry name" value="RNA-binding domain, RBD"/>
    <property type="match status" value="1"/>
</dbReference>
<dbReference type="Proteomes" id="UP001652741">
    <property type="component" value="Chromosome ssa09"/>
</dbReference>
<keyword evidence="14" id="KW-0539">Nucleus</keyword>
<dbReference type="SUPFAM" id="SSF51197">
    <property type="entry name" value="Clavaminate synthase-like"/>
    <property type="match status" value="1"/>
</dbReference>
<comment type="cofactor">
    <cofactor evidence="1">
        <name>Fe(2+)</name>
        <dbReference type="ChEBI" id="CHEBI:29033"/>
    </cofactor>
</comment>
<dbReference type="PANTHER" id="PTHR13069">
    <property type="entry name" value="ALKYLATED DNA REPAIR PROTEIN ALKB HOMOLOG 8"/>
    <property type="match status" value="1"/>
</dbReference>
<evidence type="ECO:0000256" key="18">
    <source>
        <dbReference type="ARBA" id="ARBA00049786"/>
    </source>
</evidence>
<evidence type="ECO:0000256" key="15">
    <source>
        <dbReference type="ARBA" id="ARBA00023268"/>
    </source>
</evidence>
<evidence type="ECO:0000256" key="17">
    <source>
        <dbReference type="ARBA" id="ARBA00045506"/>
    </source>
</evidence>
<dbReference type="CDD" id="cd02440">
    <property type="entry name" value="AdoMet_MTases"/>
    <property type="match status" value="1"/>
</dbReference>
<evidence type="ECO:0000256" key="8">
    <source>
        <dbReference type="ARBA" id="ARBA00022679"/>
    </source>
</evidence>
<evidence type="ECO:0000259" key="22">
    <source>
        <dbReference type="PROSITE" id="PS50102"/>
    </source>
</evidence>
<comment type="catalytic activity">
    <reaction evidence="16">
        <text>5-(carboxymethyl)uridine(34) in tRNA + S-adenosyl-L-methionine = 5-(2-methoxy-2-oxoethyl)uridine(34) in tRNA + S-adenosyl-L-homocysteine</text>
        <dbReference type="Rhea" id="RHEA:43208"/>
        <dbReference type="Rhea" id="RHEA-COMP:10407"/>
        <dbReference type="Rhea" id="RHEA-COMP:10408"/>
        <dbReference type="ChEBI" id="CHEBI:57856"/>
        <dbReference type="ChEBI" id="CHEBI:59789"/>
        <dbReference type="ChEBI" id="CHEBI:74851"/>
        <dbReference type="ChEBI" id="CHEBI:74882"/>
        <dbReference type="EC" id="2.1.1.229"/>
    </reaction>
</comment>
<dbReference type="PROSITE" id="PS50102">
    <property type="entry name" value="RRM"/>
    <property type="match status" value="1"/>
</dbReference>
<dbReference type="InterPro" id="IPR051422">
    <property type="entry name" value="AlkB_tRNA_MeTrf/Diox"/>
</dbReference>
<evidence type="ECO:0000256" key="20">
    <source>
        <dbReference type="PROSITE-ProRule" id="PRU00176"/>
    </source>
</evidence>
<evidence type="ECO:0000313" key="25">
    <source>
        <dbReference type="RefSeq" id="XP_014070646.2"/>
    </source>
</evidence>
<dbReference type="SUPFAM" id="SSF58104">
    <property type="entry name" value="Methyl-accepting chemotaxis protein (MCP) signaling domain"/>
    <property type="match status" value="1"/>
</dbReference>
<dbReference type="CDD" id="cd12431">
    <property type="entry name" value="RRM_ALKBH8"/>
    <property type="match status" value="1"/>
</dbReference>
<dbReference type="GO" id="GO:0030488">
    <property type="term" value="P:tRNA methylation"/>
    <property type="evidence" value="ECO:0007669"/>
    <property type="project" value="TreeGrafter"/>
</dbReference>
<dbReference type="InterPro" id="IPR029063">
    <property type="entry name" value="SAM-dependent_MTases_sf"/>
</dbReference>
<dbReference type="GO" id="GO:0046872">
    <property type="term" value="F:metal ion binding"/>
    <property type="evidence" value="ECO:0007669"/>
    <property type="project" value="UniProtKB-KW"/>
</dbReference>
<dbReference type="GO" id="GO:0008757">
    <property type="term" value="F:S-adenosylmethionine-dependent methyltransferase activity"/>
    <property type="evidence" value="ECO:0007669"/>
    <property type="project" value="InterPro"/>
</dbReference>
<keyword evidence="9" id="KW-0949">S-adenosyl-L-methionine</keyword>
<evidence type="ECO:0000256" key="4">
    <source>
        <dbReference type="ARBA" id="ARBA00007879"/>
    </source>
</evidence>
<dbReference type="AlphaFoldDB" id="A0A1S3T225"/>
<sequence>MEPCSENVKAVRRSKEEKKLIRKQIKASHILLKHEGISTVSQPTKSLVVANGGLGNGVSREQLQDVLGEVGEVETLVMPPHKPYALVTYRSEVSAQRGHALNGRQLQCGDQIVTLYLSYVNTVDSELWGCVDFPPGLVLVEEFVSPEEEALLLDAIDWTSHDENVTVQKVLKHRRVKHFGYEFRYDNNNVDKDKPLPGGLPQVCVPVLERCVRDRHTEVMPDQLTVNQYQSGQGIPPHVDTHSAFEDLILSLSLGAKTVMDFRHPEGRSVAVVLPERSLLVMKGESRYLWTHGITPRKFDVVPACDPKSPAAVTSDLSNHSNLTLSRRGTRTSLTFRKVRRTPCDCGYPSACDSQQPTAPPSPPSLPRSQTDACRLEAEFVHRVYEEIACHFSSTRHSPWPRVCHFLSSLEPGSILADVGCGNGKYLGVNPEVIAVGCDRSSALVQICSERGFQAFVSDALNVPLRSDTCDACISIAVIHHLSTQKRRQAVVEELVRLLRPGGRALIYVWAVEQEYNKQKSKYLKETRQQGPTGDSTDHSNQESKSLTGNATDAHNPAQDLSGNATDAHNTAQDLSGIATDAHNTAQDLSGIATDAHNTAQDLSGIATDAHNTAQELSGIATDAHNTAQELSGIATDAHNTAQELSGIATDGTKVHRETESPAKLSVHTNRTAFNSQDLLVPWHFKGGGRGGCNQGSGGDEQGEQGSKNTLDLHTEAQAPVPNTAPSQVFHRYYHVFQKGELEELCVRVRGVTIQRSYHDQGNWCVILEKTGDR</sequence>
<evidence type="ECO:0000256" key="21">
    <source>
        <dbReference type="SAM" id="MobiDB-lite"/>
    </source>
</evidence>
<keyword evidence="7" id="KW-0489">Methyltransferase</keyword>
<dbReference type="Gene3D" id="2.60.120.590">
    <property type="entry name" value="Alpha-ketoglutarate-dependent dioxygenase AlkB-like"/>
    <property type="match status" value="1"/>
</dbReference>
<dbReference type="EC" id="2.1.1.229" evidence="5"/>
<keyword evidence="10" id="KW-0479">Metal-binding</keyword>
<keyword evidence="15" id="KW-0511">Multifunctional enzyme</keyword>
<evidence type="ECO:0000256" key="3">
    <source>
        <dbReference type="ARBA" id="ARBA00004496"/>
    </source>
</evidence>
<feature type="domain" description="Fe2OG dioxygenase" evidence="23">
    <location>
        <begin position="220"/>
        <end position="340"/>
    </location>
</feature>
<evidence type="ECO:0000256" key="6">
    <source>
        <dbReference type="ARBA" id="ARBA00022490"/>
    </source>
</evidence>
<dbReference type="SUPFAM" id="SSF53335">
    <property type="entry name" value="S-adenosyl-L-methionine-dependent methyltransferases"/>
    <property type="match status" value="1"/>
</dbReference>
<evidence type="ECO:0000256" key="14">
    <source>
        <dbReference type="ARBA" id="ARBA00023242"/>
    </source>
</evidence>
<dbReference type="InterPro" id="IPR037151">
    <property type="entry name" value="AlkB-like_sf"/>
</dbReference>
<feature type="region of interest" description="Disordered" evidence="21">
    <location>
        <begin position="350"/>
        <end position="369"/>
    </location>
</feature>
<keyword evidence="12 20" id="KW-0694">RNA-binding</keyword>
<keyword evidence="8" id="KW-0808">Transferase</keyword>
<dbReference type="GO" id="GO:0002098">
    <property type="term" value="P:tRNA wobble uridine modification"/>
    <property type="evidence" value="ECO:0007669"/>
    <property type="project" value="TreeGrafter"/>
</dbReference>
<evidence type="ECO:0000256" key="12">
    <source>
        <dbReference type="ARBA" id="ARBA00022884"/>
    </source>
</evidence>
<dbReference type="GeneID" id="100195302"/>
<evidence type="ECO:0000256" key="9">
    <source>
        <dbReference type="ARBA" id="ARBA00022691"/>
    </source>
</evidence>